<sequence>MLLPFQQNTFLIIPYYRCDIENWLRKLLPVQKHAIEELALLSVYRGILIDLSSLKLFPGLRRVIVWRSNADNAEKRQAMADMIRSYARSGQLSVTFRKIESVNESSRPLPARQELVFRVSFLLSIAISPLQKLMEMYEYELPFIFEYGDVLEI</sequence>
<keyword evidence="2" id="KW-1185">Reference proteome</keyword>
<dbReference type="EMBL" id="ML986579">
    <property type="protein sequence ID" value="KAF2270754.1"/>
    <property type="molecule type" value="Genomic_DNA"/>
</dbReference>
<dbReference type="Proteomes" id="UP000800093">
    <property type="component" value="Unassembled WGS sequence"/>
</dbReference>
<proteinExistence type="predicted"/>
<dbReference type="AlphaFoldDB" id="A0A9P4NCK4"/>
<accession>A0A9P4NCK4</accession>
<protein>
    <submittedName>
        <fullName evidence="1">Uncharacterized protein</fullName>
    </submittedName>
</protein>
<evidence type="ECO:0000313" key="2">
    <source>
        <dbReference type="Proteomes" id="UP000800093"/>
    </source>
</evidence>
<comment type="caution">
    <text evidence="1">The sequence shown here is derived from an EMBL/GenBank/DDBJ whole genome shotgun (WGS) entry which is preliminary data.</text>
</comment>
<gene>
    <name evidence="1" type="ORF">CC78DRAFT_574046</name>
</gene>
<evidence type="ECO:0000313" key="1">
    <source>
        <dbReference type="EMBL" id="KAF2270754.1"/>
    </source>
</evidence>
<organism evidence="1 2">
    <name type="scientific">Lojkania enalia</name>
    <dbReference type="NCBI Taxonomy" id="147567"/>
    <lineage>
        <taxon>Eukaryota</taxon>
        <taxon>Fungi</taxon>
        <taxon>Dikarya</taxon>
        <taxon>Ascomycota</taxon>
        <taxon>Pezizomycotina</taxon>
        <taxon>Dothideomycetes</taxon>
        <taxon>Pleosporomycetidae</taxon>
        <taxon>Pleosporales</taxon>
        <taxon>Pleosporales incertae sedis</taxon>
        <taxon>Lojkania</taxon>
    </lineage>
</organism>
<name>A0A9P4NCK4_9PLEO</name>
<reference evidence="2" key="1">
    <citation type="journal article" date="2020" name="Stud. Mycol.">
        <title>101 Dothideomycetes genomes: A test case for predicting lifestyles and emergence of pathogens.</title>
        <authorList>
            <person name="Haridas S."/>
            <person name="Albert R."/>
            <person name="Binder M."/>
            <person name="Bloem J."/>
            <person name="LaButti K."/>
            <person name="Salamov A."/>
            <person name="Andreopoulos B."/>
            <person name="Baker S."/>
            <person name="Barry K."/>
            <person name="Bills G."/>
            <person name="Bluhm B."/>
            <person name="Cannon C."/>
            <person name="Castanera R."/>
            <person name="Culley D."/>
            <person name="Daum C."/>
            <person name="Ezra D."/>
            <person name="Gonzalez J."/>
            <person name="Henrissat B."/>
            <person name="Kuo A."/>
            <person name="Liang C."/>
            <person name="Lipzen A."/>
            <person name="Lutzoni F."/>
            <person name="Magnuson J."/>
            <person name="Mondo S."/>
            <person name="Nolan M."/>
            <person name="Ohm R."/>
            <person name="Pangilinan J."/>
            <person name="Park H.-J."/>
            <person name="Ramirez L."/>
            <person name="Alfaro M."/>
            <person name="Sun H."/>
            <person name="Tritt A."/>
            <person name="Yoshinaga Y."/>
            <person name="Zwiers L.-H."/>
            <person name="Turgeon B."/>
            <person name="Goodwin S."/>
            <person name="Spatafora J."/>
            <person name="Crous P."/>
            <person name="Grigoriev I."/>
        </authorList>
    </citation>
    <scope>NUCLEOTIDE SEQUENCE [LARGE SCALE GENOMIC DNA]</scope>
    <source>
        <strain evidence="2">CBS 304.66</strain>
    </source>
</reference>